<evidence type="ECO:0000313" key="1">
    <source>
        <dbReference type="EMBL" id="SEA21923.1"/>
    </source>
</evidence>
<sequence length="49" mass="5298">IGKQKRPRRAAVCSAVGEVHGDFEADAQISVGRFGPHNAFLVFVIDMSL</sequence>
<name>A0A1H3ZDR8_9GAMM</name>
<protein>
    <submittedName>
        <fullName evidence="1">Uncharacterized protein</fullName>
    </submittedName>
</protein>
<dbReference type="EMBL" id="FNRJ01000002">
    <property type="protein sequence ID" value="SEA21923.1"/>
    <property type="molecule type" value="Genomic_DNA"/>
</dbReference>
<accession>A0A1H3ZDR8</accession>
<evidence type="ECO:0000313" key="2">
    <source>
        <dbReference type="Proteomes" id="UP000242469"/>
    </source>
</evidence>
<dbReference type="Proteomes" id="UP000242469">
    <property type="component" value="Unassembled WGS sequence"/>
</dbReference>
<feature type="non-terminal residue" evidence="1">
    <location>
        <position position="1"/>
    </location>
</feature>
<dbReference type="AlphaFoldDB" id="A0A1H3ZDR8"/>
<proteinExistence type="predicted"/>
<organism evidence="1 2">
    <name type="scientific">Marinobacterium iners DSM 11526</name>
    <dbReference type="NCBI Taxonomy" id="1122198"/>
    <lineage>
        <taxon>Bacteria</taxon>
        <taxon>Pseudomonadati</taxon>
        <taxon>Pseudomonadota</taxon>
        <taxon>Gammaproteobacteria</taxon>
        <taxon>Oceanospirillales</taxon>
        <taxon>Oceanospirillaceae</taxon>
        <taxon>Marinobacterium</taxon>
    </lineage>
</organism>
<gene>
    <name evidence="1" type="ORF">SAMN02745729_1026</name>
</gene>
<keyword evidence="2" id="KW-1185">Reference proteome</keyword>
<reference evidence="2" key="1">
    <citation type="submission" date="2016-10" db="EMBL/GenBank/DDBJ databases">
        <authorList>
            <person name="Varghese N."/>
            <person name="Submissions S."/>
        </authorList>
    </citation>
    <scope>NUCLEOTIDE SEQUENCE [LARGE SCALE GENOMIC DNA]</scope>
    <source>
        <strain evidence="2">DSM 11526</strain>
    </source>
</reference>